<dbReference type="EMBL" id="PXYV01000018">
    <property type="protein sequence ID" value="PSR22353.1"/>
    <property type="molecule type" value="Genomic_DNA"/>
</dbReference>
<reference evidence="6 7" key="1">
    <citation type="journal article" date="2014" name="BMC Genomics">
        <title>Comparison of environmental and isolate Sulfobacillus genomes reveals diverse carbon, sulfur, nitrogen, and hydrogen metabolisms.</title>
        <authorList>
            <person name="Justice N.B."/>
            <person name="Norman A."/>
            <person name="Brown C.T."/>
            <person name="Singh A."/>
            <person name="Thomas B.C."/>
            <person name="Banfield J.F."/>
        </authorList>
    </citation>
    <scope>NUCLEOTIDE SEQUENCE [LARGE SCALE GENOMIC DNA]</scope>
    <source>
        <strain evidence="6">AMDSBA3</strain>
    </source>
</reference>
<dbReference type="InterPro" id="IPR005119">
    <property type="entry name" value="LysR_subst-bd"/>
</dbReference>
<dbReference type="InterPro" id="IPR036390">
    <property type="entry name" value="WH_DNA-bd_sf"/>
</dbReference>
<dbReference type="CDD" id="cd05466">
    <property type="entry name" value="PBP2_LTTR_substrate"/>
    <property type="match status" value="1"/>
</dbReference>
<keyword evidence="2" id="KW-0805">Transcription regulation</keyword>
<dbReference type="Gene3D" id="1.10.10.10">
    <property type="entry name" value="Winged helix-like DNA-binding domain superfamily/Winged helix DNA-binding domain"/>
    <property type="match status" value="1"/>
</dbReference>
<dbReference type="Proteomes" id="UP000241848">
    <property type="component" value="Unassembled WGS sequence"/>
</dbReference>
<dbReference type="PANTHER" id="PTHR30419">
    <property type="entry name" value="HTH-TYPE TRANSCRIPTIONAL REGULATOR YBHD"/>
    <property type="match status" value="1"/>
</dbReference>
<keyword evidence="4" id="KW-0804">Transcription</keyword>
<gene>
    <name evidence="6" type="ORF">C7B45_06980</name>
</gene>
<dbReference type="SUPFAM" id="SSF46785">
    <property type="entry name" value="Winged helix' DNA-binding domain"/>
    <property type="match status" value="1"/>
</dbReference>
<proteinExistence type="inferred from homology"/>
<dbReference type="Pfam" id="PF00126">
    <property type="entry name" value="HTH_1"/>
    <property type="match status" value="1"/>
</dbReference>
<dbReference type="InterPro" id="IPR036388">
    <property type="entry name" value="WH-like_DNA-bd_sf"/>
</dbReference>
<evidence type="ECO:0000256" key="1">
    <source>
        <dbReference type="ARBA" id="ARBA00009437"/>
    </source>
</evidence>
<accession>A0A2T2WJE6</accession>
<evidence type="ECO:0000256" key="4">
    <source>
        <dbReference type="ARBA" id="ARBA00023163"/>
    </source>
</evidence>
<dbReference type="GO" id="GO:0003677">
    <property type="term" value="F:DNA binding"/>
    <property type="evidence" value="ECO:0007669"/>
    <property type="project" value="UniProtKB-KW"/>
</dbReference>
<feature type="domain" description="HTH lysR-type" evidence="5">
    <location>
        <begin position="1"/>
        <end position="58"/>
    </location>
</feature>
<evidence type="ECO:0000259" key="5">
    <source>
        <dbReference type="PROSITE" id="PS50931"/>
    </source>
</evidence>
<dbReference type="GO" id="GO:0005829">
    <property type="term" value="C:cytosol"/>
    <property type="evidence" value="ECO:0007669"/>
    <property type="project" value="TreeGrafter"/>
</dbReference>
<comment type="similarity">
    <text evidence="1">Belongs to the LysR transcriptional regulatory family.</text>
</comment>
<dbReference type="SUPFAM" id="SSF53850">
    <property type="entry name" value="Periplasmic binding protein-like II"/>
    <property type="match status" value="1"/>
</dbReference>
<organism evidence="6 7">
    <name type="scientific">Sulfobacillus acidophilus</name>
    <dbReference type="NCBI Taxonomy" id="53633"/>
    <lineage>
        <taxon>Bacteria</taxon>
        <taxon>Bacillati</taxon>
        <taxon>Bacillota</taxon>
        <taxon>Clostridia</taxon>
        <taxon>Eubacteriales</taxon>
        <taxon>Clostridiales Family XVII. Incertae Sedis</taxon>
        <taxon>Sulfobacillus</taxon>
    </lineage>
</organism>
<sequence length="313" mass="34543">MTLRQLEFLIGIADLGSISACAEYFGVTQPAVTNQIHQLEQELSAALIVRGARGATLTDIGLKTVLQAKKVLQETKRLLVTVEESKRTITGTITLGVSPLSPVSIHHFPRIYRPFHQAFPDIHIEVIEVEALHLADQVRNNRVDLALTPLPLFTTKAQYEPLWTEELVVISSPEDSIDDPVSFASLRHHDFIFMKPGYSLNLTVARMAQDAGFEPNIVSEASSIHALLGFVAAGIGIAVVPIDTVTLEARAGLVNVSHLIPKAYRRFAMVFRAREDLSPAVGVFMNYIRSYSEEGPHERLQRTAMALDVTKDV</sequence>
<dbReference type="PROSITE" id="PS50931">
    <property type="entry name" value="HTH_LYSR"/>
    <property type="match status" value="1"/>
</dbReference>
<dbReference type="PRINTS" id="PR00039">
    <property type="entry name" value="HTHLYSR"/>
</dbReference>
<evidence type="ECO:0000313" key="6">
    <source>
        <dbReference type="EMBL" id="PSR22353.1"/>
    </source>
</evidence>
<dbReference type="Gene3D" id="3.40.190.290">
    <property type="match status" value="1"/>
</dbReference>
<dbReference type="InterPro" id="IPR000847">
    <property type="entry name" value="LysR_HTH_N"/>
</dbReference>
<comment type="caution">
    <text evidence="6">The sequence shown here is derived from an EMBL/GenBank/DDBJ whole genome shotgun (WGS) entry which is preliminary data.</text>
</comment>
<dbReference type="Pfam" id="PF03466">
    <property type="entry name" value="LysR_substrate"/>
    <property type="match status" value="1"/>
</dbReference>
<name>A0A2T2WJE6_9FIRM</name>
<dbReference type="InterPro" id="IPR050950">
    <property type="entry name" value="HTH-type_LysR_regulators"/>
</dbReference>
<dbReference type="AlphaFoldDB" id="A0A2T2WJE6"/>
<keyword evidence="3" id="KW-0238">DNA-binding</keyword>
<evidence type="ECO:0000256" key="2">
    <source>
        <dbReference type="ARBA" id="ARBA00023015"/>
    </source>
</evidence>
<evidence type="ECO:0000313" key="7">
    <source>
        <dbReference type="Proteomes" id="UP000241848"/>
    </source>
</evidence>
<protein>
    <recommendedName>
        <fullName evidence="5">HTH lysR-type domain-containing protein</fullName>
    </recommendedName>
</protein>
<dbReference type="GO" id="GO:0003700">
    <property type="term" value="F:DNA-binding transcription factor activity"/>
    <property type="evidence" value="ECO:0007669"/>
    <property type="project" value="InterPro"/>
</dbReference>
<evidence type="ECO:0000256" key="3">
    <source>
        <dbReference type="ARBA" id="ARBA00023125"/>
    </source>
</evidence>